<dbReference type="PANTHER" id="PTHR43735:SF3">
    <property type="entry name" value="FERROPTOSIS SUPPRESSOR PROTEIN 1"/>
    <property type="match status" value="1"/>
</dbReference>
<dbReference type="GeneID" id="90040834"/>
<keyword evidence="7" id="KW-1185">Reference proteome</keyword>
<dbReference type="PANTHER" id="PTHR43735">
    <property type="entry name" value="APOPTOSIS-INDUCING FACTOR 1"/>
    <property type="match status" value="1"/>
</dbReference>
<dbReference type="RefSeq" id="XP_064766599.1">
    <property type="nucleotide sequence ID" value="XM_064915322.1"/>
</dbReference>
<reference evidence="6 7" key="1">
    <citation type="submission" date="2024-03" db="EMBL/GenBank/DDBJ databases">
        <title>Genome-scale model development and genomic sequencing of the oleaginous clade Lipomyces.</title>
        <authorList>
            <consortium name="Lawrence Berkeley National Laboratory"/>
            <person name="Czajka J.J."/>
            <person name="Han Y."/>
            <person name="Kim J."/>
            <person name="Mondo S.J."/>
            <person name="Hofstad B.A."/>
            <person name="Robles A."/>
            <person name="Haridas S."/>
            <person name="Riley R."/>
            <person name="LaButti K."/>
            <person name="Pangilinan J."/>
            <person name="Andreopoulos W."/>
            <person name="Lipzen A."/>
            <person name="Yan J."/>
            <person name="Wang M."/>
            <person name="Ng V."/>
            <person name="Grigoriev I.V."/>
            <person name="Spatafora J.W."/>
            <person name="Magnuson J.K."/>
            <person name="Baker S.E."/>
            <person name="Pomraning K.R."/>
        </authorList>
    </citation>
    <scope>NUCLEOTIDE SEQUENCE [LARGE SCALE GENOMIC DNA]</scope>
    <source>
        <strain evidence="6 7">Phaff 52-87</strain>
    </source>
</reference>
<dbReference type="InterPro" id="IPR023753">
    <property type="entry name" value="FAD/NAD-binding_dom"/>
</dbReference>
<gene>
    <name evidence="6" type="ORF">BZA70DRAFT_67517</name>
</gene>
<dbReference type="InterPro" id="IPR036188">
    <property type="entry name" value="FAD/NAD-bd_sf"/>
</dbReference>
<dbReference type="PRINTS" id="PR00368">
    <property type="entry name" value="FADPNR"/>
</dbReference>
<keyword evidence="4" id="KW-0560">Oxidoreductase</keyword>
<proteinExistence type="inferred from homology"/>
<evidence type="ECO:0000313" key="7">
    <source>
        <dbReference type="Proteomes" id="UP001498771"/>
    </source>
</evidence>
<feature type="domain" description="FAD/NAD(P)-binding" evidence="5">
    <location>
        <begin position="22"/>
        <end position="244"/>
    </location>
</feature>
<evidence type="ECO:0000259" key="5">
    <source>
        <dbReference type="Pfam" id="PF07992"/>
    </source>
</evidence>
<organism evidence="6 7">
    <name type="scientific">Myxozyma melibiosi</name>
    <dbReference type="NCBI Taxonomy" id="54550"/>
    <lineage>
        <taxon>Eukaryota</taxon>
        <taxon>Fungi</taxon>
        <taxon>Dikarya</taxon>
        <taxon>Ascomycota</taxon>
        <taxon>Saccharomycotina</taxon>
        <taxon>Lipomycetes</taxon>
        <taxon>Lipomycetales</taxon>
        <taxon>Lipomycetaceae</taxon>
        <taxon>Myxozyma</taxon>
    </lineage>
</organism>
<dbReference type="SUPFAM" id="SSF51905">
    <property type="entry name" value="FAD/NAD(P)-binding domain"/>
    <property type="match status" value="1"/>
</dbReference>
<sequence length="322" mass="34755">MTVEDHDSEYMRPFDKVFAKHEGMGKVVKGEVVEVDGEGKVVVVDDGQRISYDVLILASGCTWADPISPPTAKSEIVSYFQSMRANIVSANNVVVLGGGVVGCEFAAEVKDRFPLKSVTVVHNQGLPGSESYDMKLRRGIANVLEKLEVNVLYDSRGEEDAEAGKVVVTPAEEGSSTPAKEIPADAVFKCSIGKPNTKYAPDAWKDSRGVIKVKQTFQLLSDPTIFAIGDINDIIETKQATHASGNTIPVLSANVLAVLKGEEAKKLYTTQLNGVGMVMGRRNAVGVFQLPLVGMRQLPSFAIRKFKGEDMLAGVFNKSLGY</sequence>
<evidence type="ECO:0000256" key="4">
    <source>
        <dbReference type="ARBA" id="ARBA00023002"/>
    </source>
</evidence>
<comment type="caution">
    <text evidence="6">The sequence shown here is derived from an EMBL/GenBank/DDBJ whole genome shotgun (WGS) entry which is preliminary data.</text>
</comment>
<dbReference type="EMBL" id="JBBJBU010000011">
    <property type="protein sequence ID" value="KAK7203566.1"/>
    <property type="molecule type" value="Genomic_DNA"/>
</dbReference>
<evidence type="ECO:0000256" key="2">
    <source>
        <dbReference type="ARBA" id="ARBA00022630"/>
    </source>
</evidence>
<protein>
    <recommendedName>
        <fullName evidence="5">FAD/NAD(P)-binding domain-containing protein</fullName>
    </recommendedName>
</protein>
<name>A0ABR1F155_9ASCO</name>
<keyword evidence="3" id="KW-0274">FAD</keyword>
<comment type="similarity">
    <text evidence="1">Belongs to the FAD-dependent oxidoreductase family.</text>
</comment>
<evidence type="ECO:0000313" key="6">
    <source>
        <dbReference type="EMBL" id="KAK7203566.1"/>
    </source>
</evidence>
<evidence type="ECO:0000256" key="1">
    <source>
        <dbReference type="ARBA" id="ARBA00006442"/>
    </source>
</evidence>
<evidence type="ECO:0000256" key="3">
    <source>
        <dbReference type="ARBA" id="ARBA00022827"/>
    </source>
</evidence>
<dbReference type="Gene3D" id="3.50.50.100">
    <property type="match status" value="1"/>
</dbReference>
<dbReference type="Proteomes" id="UP001498771">
    <property type="component" value="Unassembled WGS sequence"/>
</dbReference>
<keyword evidence="2" id="KW-0285">Flavoprotein</keyword>
<accession>A0ABR1F155</accession>
<dbReference type="Pfam" id="PF07992">
    <property type="entry name" value="Pyr_redox_2"/>
    <property type="match status" value="1"/>
</dbReference>